<evidence type="ECO:0000313" key="3">
    <source>
        <dbReference type="Proteomes" id="UP000316759"/>
    </source>
</evidence>
<feature type="region of interest" description="Disordered" evidence="1">
    <location>
        <begin position="262"/>
        <end position="312"/>
    </location>
</feature>
<proteinExistence type="predicted"/>
<accession>A0A504YRU9</accession>
<comment type="caution">
    <text evidence="2">The sequence shown here is derived from an EMBL/GenBank/DDBJ whole genome shotgun (WGS) entry which is preliminary data.</text>
</comment>
<evidence type="ECO:0000313" key="2">
    <source>
        <dbReference type="EMBL" id="TPP64104.1"/>
    </source>
</evidence>
<dbReference type="Proteomes" id="UP000316759">
    <property type="component" value="Unassembled WGS sequence"/>
</dbReference>
<dbReference type="OrthoDB" id="415359at2759"/>
<dbReference type="STRING" id="46835.A0A504YRU9"/>
<keyword evidence="3" id="KW-1185">Reference proteome</keyword>
<organism evidence="2 3">
    <name type="scientific">Fasciola gigantica</name>
    <name type="common">Giant liver fluke</name>
    <dbReference type="NCBI Taxonomy" id="46835"/>
    <lineage>
        <taxon>Eukaryota</taxon>
        <taxon>Metazoa</taxon>
        <taxon>Spiralia</taxon>
        <taxon>Lophotrochozoa</taxon>
        <taxon>Platyhelminthes</taxon>
        <taxon>Trematoda</taxon>
        <taxon>Digenea</taxon>
        <taxon>Plagiorchiida</taxon>
        <taxon>Echinostomata</taxon>
        <taxon>Echinostomatoidea</taxon>
        <taxon>Fasciolidae</taxon>
        <taxon>Fasciola</taxon>
    </lineage>
</organism>
<protein>
    <submittedName>
        <fullName evidence="2">Uncharacterized protein</fullName>
    </submittedName>
</protein>
<dbReference type="InterPro" id="IPR019311">
    <property type="entry name" value="Fy-3"/>
</dbReference>
<feature type="compositionally biased region" description="Polar residues" evidence="1">
    <location>
        <begin position="262"/>
        <end position="277"/>
    </location>
</feature>
<feature type="compositionally biased region" description="Polar residues" evidence="1">
    <location>
        <begin position="300"/>
        <end position="312"/>
    </location>
</feature>
<dbReference type="EMBL" id="SUNJ01004871">
    <property type="protein sequence ID" value="TPP64104.1"/>
    <property type="molecule type" value="Genomic_DNA"/>
</dbReference>
<dbReference type="Pfam" id="PF10154">
    <property type="entry name" value="Fy-3"/>
    <property type="match status" value="2"/>
</dbReference>
<dbReference type="GO" id="GO:0005737">
    <property type="term" value="C:cytoplasm"/>
    <property type="evidence" value="ECO:0007669"/>
    <property type="project" value="TreeGrafter"/>
</dbReference>
<gene>
    <name evidence="2" type="ORF">FGIG_00326</name>
</gene>
<dbReference type="PANTHER" id="PTHR16525:SF0">
    <property type="entry name" value="PROTEIN C12ORF4"/>
    <property type="match status" value="1"/>
</dbReference>
<name>A0A504YRU9_FASGI</name>
<dbReference type="PANTHER" id="PTHR16525">
    <property type="entry name" value="PROTEIN C12ORF4"/>
    <property type="match status" value="1"/>
</dbReference>
<reference evidence="2 3" key="1">
    <citation type="submission" date="2019-04" db="EMBL/GenBank/DDBJ databases">
        <title>Annotation for the trematode Fasciola gigantica.</title>
        <authorList>
            <person name="Choi Y.-J."/>
        </authorList>
    </citation>
    <scope>NUCLEOTIDE SEQUENCE [LARGE SCALE GENOMIC DNA]</scope>
    <source>
        <strain evidence="2">Uganda_cow_1</strain>
    </source>
</reference>
<evidence type="ECO:0000256" key="1">
    <source>
        <dbReference type="SAM" id="MobiDB-lite"/>
    </source>
</evidence>
<dbReference type="AlphaFoldDB" id="A0A504YRU9"/>
<sequence length="553" mass="62455">MAQFRTFQFTHYFNDSVHINFKHDLIFPVKCSLDECFHQLAAIHQVPPFAHAVVRSALEQFVEHENEKDFNARYSKMWSELRSGTQDLNRLCEQLDTAYQKHVSVYANPPRITDEEVFGQAYNRVIHSTAAQQLIQLEQIFAQSVAAEVNKRNAVLRQLQENLVAETERGLQMRDVDTAVTITQLQEMHVRNRDLIETQWNSCISELRRRQRQQLRELVMNLGEQLSLTETNTSKETESIEDGLSAILSVVNCNSSIPVPSADLTNPIHQENSSTRPTEAGATVTQSRKHRSVRQAPAPATNSSSMDQSLSEPWSESFTVQLGRQMRTTCNFRLVRADPNDLLRSISPTDPAHSNSADGVASGSAKPQALSIWNSCWLRILKTTFFSRPCSYLRSHTFLSMTHSFVLHSSSSSPVSLPLTALSRLSENALGERLSNALGIYSNDLNGLVILVDKRLTAYRGVKRRLADACERSTEFHFPELGCQLAEIRQTCHRIASECSDQDLTQRRPVSMSHRIVSTQSVCVFICKTKQPTNRPSLPSTSYLFYQNAPTLN</sequence>